<evidence type="ECO:0000256" key="1">
    <source>
        <dbReference type="ARBA" id="ARBA00005417"/>
    </source>
</evidence>
<dbReference type="Proteomes" id="UP001204015">
    <property type="component" value="Unassembled WGS sequence"/>
</dbReference>
<evidence type="ECO:0000313" key="7">
    <source>
        <dbReference type="EMBL" id="MCO6026380.1"/>
    </source>
</evidence>
<dbReference type="RefSeq" id="WP_252761735.1">
    <property type="nucleotide sequence ID" value="NZ_JAMXLY010000053.1"/>
</dbReference>
<dbReference type="GO" id="GO:0005524">
    <property type="term" value="F:ATP binding"/>
    <property type="evidence" value="ECO:0007669"/>
    <property type="project" value="UniProtKB-KW"/>
</dbReference>
<feature type="domain" description="ABC transporter" evidence="6">
    <location>
        <begin position="4"/>
        <end position="220"/>
    </location>
</feature>
<dbReference type="InterPro" id="IPR003439">
    <property type="entry name" value="ABC_transporter-like_ATP-bd"/>
</dbReference>
<keyword evidence="2" id="KW-0813">Transport</keyword>
<evidence type="ECO:0000256" key="3">
    <source>
        <dbReference type="ARBA" id="ARBA00022458"/>
    </source>
</evidence>
<dbReference type="Gene3D" id="3.40.50.300">
    <property type="entry name" value="P-loop containing nucleotide triphosphate hydrolases"/>
    <property type="match status" value="1"/>
</dbReference>
<dbReference type="EMBL" id="JAMXLY010000053">
    <property type="protein sequence ID" value="MCO6026380.1"/>
    <property type="molecule type" value="Genomic_DNA"/>
</dbReference>
<evidence type="ECO:0000256" key="2">
    <source>
        <dbReference type="ARBA" id="ARBA00022448"/>
    </source>
</evidence>
<keyword evidence="3" id="KW-0536">Nodulation</keyword>
<dbReference type="PANTHER" id="PTHR42711">
    <property type="entry name" value="ABC TRANSPORTER ATP-BINDING PROTEIN"/>
    <property type="match status" value="1"/>
</dbReference>
<reference evidence="7 8" key="1">
    <citation type="submission" date="2022-06" db="EMBL/GenBank/DDBJ databases">
        <title>A taxonomic note on the genus Prevotella: Description of four novel genera and emended description of the genera Hallella and Xylanibacter.</title>
        <authorList>
            <person name="Hitch T.C.A."/>
        </authorList>
    </citation>
    <scope>NUCLEOTIDE SEQUENCE [LARGE SCALE GENOMIC DNA]</scope>
    <source>
        <strain evidence="7 8">DSM 100619</strain>
    </source>
</reference>
<keyword evidence="8" id="KW-1185">Reference proteome</keyword>
<dbReference type="PROSITE" id="PS50893">
    <property type="entry name" value="ABC_TRANSPORTER_2"/>
    <property type="match status" value="1"/>
</dbReference>
<dbReference type="PROSITE" id="PS00211">
    <property type="entry name" value="ABC_TRANSPORTER_1"/>
    <property type="match status" value="1"/>
</dbReference>
<dbReference type="InterPro" id="IPR050763">
    <property type="entry name" value="ABC_transporter_ATP-binding"/>
</dbReference>
<sequence length="281" mass="31748">MSCIDVSDLRYQVSSGKEILCGVSFEVNYNDRIAVLGNNGAGKTSLFETMLGVVSPSSGRVTFDEELQSPSRISAIWDSFEILPNFKVGELVKYFSLMYGGTPETAIFTLLKIEELKAKRMKYLSKGERKRVAIAVALMSHPKVLFSDELTSDLDKQTQDDVWKFLSDKGITTLFITHKWDEAKAYANQFLLIYKGHNIAPLSTEKQLLSMLPFDKKMVTENKDDVPRIADSFQYTEGERSVSLVSSRSDLSQYTKTNDLSLSEPDIYDVYRYLSSKEVKS</sequence>
<dbReference type="CDD" id="cd03230">
    <property type="entry name" value="ABC_DR_subfamily_A"/>
    <property type="match status" value="1"/>
</dbReference>
<dbReference type="SUPFAM" id="SSF52540">
    <property type="entry name" value="P-loop containing nucleoside triphosphate hydrolases"/>
    <property type="match status" value="1"/>
</dbReference>
<proteinExistence type="inferred from homology"/>
<comment type="caution">
    <text evidence="7">The sequence shown here is derived from an EMBL/GenBank/DDBJ whole genome shotgun (WGS) entry which is preliminary data.</text>
</comment>
<dbReference type="Pfam" id="PF00005">
    <property type="entry name" value="ABC_tran"/>
    <property type="match status" value="1"/>
</dbReference>
<evidence type="ECO:0000313" key="8">
    <source>
        <dbReference type="Proteomes" id="UP001204015"/>
    </source>
</evidence>
<dbReference type="PANTHER" id="PTHR42711:SF5">
    <property type="entry name" value="ABC TRANSPORTER ATP-BINDING PROTEIN NATA"/>
    <property type="match status" value="1"/>
</dbReference>
<comment type="similarity">
    <text evidence="1">Belongs to the ABC transporter superfamily.</text>
</comment>
<dbReference type="InterPro" id="IPR017871">
    <property type="entry name" value="ABC_transporter-like_CS"/>
</dbReference>
<evidence type="ECO:0000256" key="4">
    <source>
        <dbReference type="ARBA" id="ARBA00022741"/>
    </source>
</evidence>
<evidence type="ECO:0000256" key="5">
    <source>
        <dbReference type="ARBA" id="ARBA00022840"/>
    </source>
</evidence>
<gene>
    <name evidence="7" type="ORF">NG821_11115</name>
</gene>
<organism evidence="7 8">
    <name type="scientific">Segatella cerevisiae</name>
    <dbReference type="NCBI Taxonomy" id="2053716"/>
    <lineage>
        <taxon>Bacteria</taxon>
        <taxon>Pseudomonadati</taxon>
        <taxon>Bacteroidota</taxon>
        <taxon>Bacteroidia</taxon>
        <taxon>Bacteroidales</taxon>
        <taxon>Prevotellaceae</taxon>
        <taxon>Segatella</taxon>
    </lineage>
</organism>
<evidence type="ECO:0000259" key="6">
    <source>
        <dbReference type="PROSITE" id="PS50893"/>
    </source>
</evidence>
<dbReference type="InterPro" id="IPR027417">
    <property type="entry name" value="P-loop_NTPase"/>
</dbReference>
<keyword evidence="4" id="KW-0547">Nucleotide-binding</keyword>
<protein>
    <submittedName>
        <fullName evidence="7">ABC transporter ATP-binding protein</fullName>
    </submittedName>
</protein>
<accession>A0ABT1BZV7</accession>
<name>A0ABT1BZV7_9BACT</name>
<keyword evidence="5 7" id="KW-0067">ATP-binding</keyword>